<keyword evidence="4" id="KW-1185">Reference proteome</keyword>
<evidence type="ECO:0000313" key="3">
    <source>
        <dbReference type="EMBL" id="PQV55386.1"/>
    </source>
</evidence>
<name>A0A2S8S3K3_9RHOB</name>
<gene>
    <name evidence="3" type="ORF">LX70_03347</name>
</gene>
<feature type="region of interest" description="Disordered" evidence="1">
    <location>
        <begin position="605"/>
        <end position="625"/>
    </location>
</feature>
<dbReference type="Pfam" id="PF03432">
    <property type="entry name" value="Relaxase"/>
    <property type="match status" value="1"/>
</dbReference>
<protein>
    <submittedName>
        <fullName evidence="3">Relaxase/mobilization nuclease-like protein</fullName>
    </submittedName>
</protein>
<dbReference type="Proteomes" id="UP000238338">
    <property type="component" value="Unassembled WGS sequence"/>
</dbReference>
<reference evidence="3 4" key="1">
    <citation type="submission" date="2018-02" db="EMBL/GenBank/DDBJ databases">
        <title>Genomic Encyclopedia of Archaeal and Bacterial Type Strains, Phase II (KMG-II): from individual species to whole genera.</title>
        <authorList>
            <person name="Goeker M."/>
        </authorList>
    </citation>
    <scope>NUCLEOTIDE SEQUENCE [LARGE SCALE GENOMIC DNA]</scope>
    <source>
        <strain evidence="3 4">DSM 18921</strain>
    </source>
</reference>
<proteinExistence type="predicted"/>
<dbReference type="OrthoDB" id="98563at2"/>
<dbReference type="InterPro" id="IPR005094">
    <property type="entry name" value="Endonuclease_MobA/VirD2"/>
</dbReference>
<evidence type="ECO:0000256" key="1">
    <source>
        <dbReference type="SAM" id="MobiDB-lite"/>
    </source>
</evidence>
<feature type="region of interest" description="Disordered" evidence="1">
    <location>
        <begin position="235"/>
        <end position="261"/>
    </location>
</feature>
<comment type="caution">
    <text evidence="3">The sequence shown here is derived from an EMBL/GenBank/DDBJ whole genome shotgun (WGS) entry which is preliminary data.</text>
</comment>
<feature type="region of interest" description="Disordered" evidence="1">
    <location>
        <begin position="16"/>
        <end position="39"/>
    </location>
</feature>
<evidence type="ECO:0000313" key="4">
    <source>
        <dbReference type="Proteomes" id="UP000238338"/>
    </source>
</evidence>
<feature type="compositionally biased region" description="Basic and acidic residues" evidence="1">
    <location>
        <begin position="237"/>
        <end position="246"/>
    </location>
</feature>
<sequence>MTRSPSVEDLVLGHVLDDRHRGRGGGDGSSSRLGTRKERQTRALLRNAGGPRGWQSVVKRIAGGSARTSQELKRLLDYVAREEGVQSTWCNLAGYERDFDPARTERTADIWSSTWTGAPRRGHADHIVLSFPRGVDAERAEVIAREWGQAVFGSGEYGDVWRYVAALHKDTDHLHAHFVVDKHGIEEGRFLSICRHTALNFDVMRELHAEISQSHGLNILASSRLSRGIIENPPRQSELRASRDGGKAAPPPPPPLSDGERSRRLAAMQGFAREYETLGDLAGLAAATGAEAGTSSYLSRLARALGASAAALRQGVPLMPDHSLHAEGDPATRIEAARSEMIASATEAWEAIRAMEPSAERVDLERSFAEQARASLQLAPDSILLAEHAQLADRNTDPYHNPTLASLARMQQGQTEGVSLDEGLRASLAHVRDEIGERLTALFSIREDELRIAGTSVEEMVARFSLAERSEGQRASWITEQPNTMQKVFWMETERALGQEVRAEVAAFNLTPELTEAVARDQLLTADRHMRLSEVPALEAIVDRLHDTLKPEDLDRVRSGDLAPLNEQVRDPALRAAVAHELKNEGDLHQSSEVGPWADLARAQHRAAELGQRDRAVERDTGHEL</sequence>
<accession>A0A2S8S3K3</accession>
<dbReference type="AlphaFoldDB" id="A0A2S8S3K3"/>
<dbReference type="RefSeq" id="WP_105515927.1">
    <property type="nucleotide sequence ID" value="NZ_PVEP01000009.1"/>
</dbReference>
<evidence type="ECO:0000259" key="2">
    <source>
        <dbReference type="Pfam" id="PF03432"/>
    </source>
</evidence>
<feature type="domain" description="MobA/VirD2-like nuclease" evidence="2">
    <location>
        <begin position="120"/>
        <end position="217"/>
    </location>
</feature>
<feature type="compositionally biased region" description="Basic and acidic residues" evidence="1">
    <location>
        <begin position="606"/>
        <end position="625"/>
    </location>
</feature>
<organism evidence="3 4">
    <name type="scientific">Albidovulum denitrificans</name>
    <dbReference type="NCBI Taxonomy" id="404881"/>
    <lineage>
        <taxon>Bacteria</taxon>
        <taxon>Pseudomonadati</taxon>
        <taxon>Pseudomonadota</taxon>
        <taxon>Alphaproteobacteria</taxon>
        <taxon>Rhodobacterales</taxon>
        <taxon>Paracoccaceae</taxon>
        <taxon>Albidovulum</taxon>
    </lineage>
</organism>
<dbReference type="EMBL" id="PVEP01000009">
    <property type="protein sequence ID" value="PQV55386.1"/>
    <property type="molecule type" value="Genomic_DNA"/>
</dbReference>